<organism evidence="2 3">
    <name type="scientific">Herbaspirillum rubrisubalbicans Os34</name>
    <dbReference type="NCBI Taxonomy" id="1235827"/>
    <lineage>
        <taxon>Bacteria</taxon>
        <taxon>Pseudomonadati</taxon>
        <taxon>Pseudomonadota</taxon>
        <taxon>Betaproteobacteria</taxon>
        <taxon>Burkholderiales</taxon>
        <taxon>Oxalobacteraceae</taxon>
        <taxon>Herbaspirillum</taxon>
    </lineage>
</organism>
<accession>A0A6M3ZLM8</accession>
<dbReference type="Proteomes" id="UP000501648">
    <property type="component" value="Chromosome"/>
</dbReference>
<proteinExistence type="predicted"/>
<keyword evidence="1" id="KW-1133">Transmembrane helix</keyword>
<evidence type="ECO:0000313" key="2">
    <source>
        <dbReference type="EMBL" id="QJP98879.1"/>
    </source>
</evidence>
<evidence type="ECO:0000313" key="3">
    <source>
        <dbReference type="Proteomes" id="UP000501648"/>
    </source>
</evidence>
<name>A0A6M3ZLM8_9BURK</name>
<gene>
    <name evidence="2" type="ORF">C798_01135</name>
</gene>
<protein>
    <submittedName>
        <fullName evidence="2">Uncharacterized protein</fullName>
    </submittedName>
</protein>
<keyword evidence="1" id="KW-0472">Membrane</keyword>
<feature type="transmembrane region" description="Helical" evidence="1">
    <location>
        <begin position="61"/>
        <end position="80"/>
    </location>
</feature>
<evidence type="ECO:0000256" key="1">
    <source>
        <dbReference type="SAM" id="Phobius"/>
    </source>
</evidence>
<sequence length="81" mass="9342">MKTLEKQELRHPRLVGRGVHSIADEVLLSSAQKQSELQVNSASCPHYVIFFMREDSIDSSLILGAFITFIIRIKFSLYFFH</sequence>
<dbReference type="EMBL" id="CP008956">
    <property type="protein sequence ID" value="QJP98879.1"/>
    <property type="molecule type" value="Genomic_DNA"/>
</dbReference>
<keyword evidence="1" id="KW-0812">Transmembrane</keyword>
<dbReference type="AlphaFoldDB" id="A0A6M3ZLM8"/>
<reference evidence="2 3" key="1">
    <citation type="journal article" date="2012" name="J. Bacteriol.">
        <title>Genome sequence of the pathogenic Herbaspirillum seropedicae strain Os34, isolated from rice roots.</title>
        <authorList>
            <person name="Ye W."/>
            <person name="Ye S."/>
            <person name="Liu J."/>
            <person name="Chang S."/>
            <person name="Chen M."/>
            <person name="Zhu B."/>
            <person name="Guo L."/>
            <person name="An Q."/>
        </authorList>
    </citation>
    <scope>NUCLEOTIDE SEQUENCE [LARGE SCALE GENOMIC DNA]</scope>
    <source>
        <strain evidence="2 3">Os34</strain>
    </source>
</reference>